<keyword evidence="2" id="KW-0695">RNA-directed DNA polymerase</keyword>
<dbReference type="Pfam" id="PF00078">
    <property type="entry name" value="RVT_1"/>
    <property type="match status" value="1"/>
</dbReference>
<dbReference type="AlphaFoldDB" id="A0A147BKU6"/>
<dbReference type="PANTHER" id="PTHR33395">
    <property type="entry name" value="TRANSCRIPTASE, PUTATIVE-RELATED-RELATED"/>
    <property type="match status" value="1"/>
</dbReference>
<dbReference type="Gene3D" id="3.60.10.10">
    <property type="entry name" value="Endonuclease/exonuclease/phosphatase"/>
    <property type="match status" value="1"/>
</dbReference>
<name>A0A147BKU6_IXORI</name>
<feature type="non-terminal residue" evidence="2">
    <location>
        <position position="1"/>
    </location>
</feature>
<dbReference type="SUPFAM" id="SSF56672">
    <property type="entry name" value="DNA/RNA polymerases"/>
    <property type="match status" value="1"/>
</dbReference>
<feature type="domain" description="Reverse transcriptase" evidence="1">
    <location>
        <begin position="475"/>
        <end position="741"/>
    </location>
</feature>
<dbReference type="InterPro" id="IPR036691">
    <property type="entry name" value="Endo/exonu/phosph_ase_sf"/>
</dbReference>
<dbReference type="PROSITE" id="PS50878">
    <property type="entry name" value="RT_POL"/>
    <property type="match status" value="1"/>
</dbReference>
<dbReference type="GO" id="GO:0031012">
    <property type="term" value="C:extracellular matrix"/>
    <property type="evidence" value="ECO:0007669"/>
    <property type="project" value="TreeGrafter"/>
</dbReference>
<organism evidence="2">
    <name type="scientific">Ixodes ricinus</name>
    <name type="common">Common tick</name>
    <name type="synonym">Acarus ricinus</name>
    <dbReference type="NCBI Taxonomy" id="34613"/>
    <lineage>
        <taxon>Eukaryota</taxon>
        <taxon>Metazoa</taxon>
        <taxon>Ecdysozoa</taxon>
        <taxon>Arthropoda</taxon>
        <taxon>Chelicerata</taxon>
        <taxon>Arachnida</taxon>
        <taxon>Acari</taxon>
        <taxon>Parasitiformes</taxon>
        <taxon>Ixodida</taxon>
        <taxon>Ixodoidea</taxon>
        <taxon>Ixodidae</taxon>
        <taxon>Ixodinae</taxon>
        <taxon>Ixodes</taxon>
    </lineage>
</organism>
<dbReference type="EMBL" id="GEGO01004312">
    <property type="protein sequence ID" value="JAR91092.1"/>
    <property type="molecule type" value="Transcribed_RNA"/>
</dbReference>
<dbReference type="Pfam" id="PF14529">
    <property type="entry name" value="Exo_endo_phos_2"/>
    <property type="match status" value="1"/>
</dbReference>
<accession>A0A147BKU6</accession>
<sequence>TRDKNQTLSVFFTNIRSIIPKRTALHSVLEDNSSDIVILTETWLKPDIEDKELFPAHLCYNIFRHDRPSRRGGGVLIAIKKNISSFNICLANHGLEFLCICISTSSSKVILGVCYRPPDCASSFHTELCSVLLNIKNRFPKADMLLFGDFNFPSIDWPNLSPGSSTASKLFLDMCLNLNFTQLVDKPTRSDNILDLVLTTSSDLVKSIHYCDGLSDHKVLHIDLSLPVLMKHPISKIIHDYNKADYASINHELTIFFNHFISNFYCRSVEENWVLFKSKINNLVHMFVPTIHIRSDTTNPWFTKTLLSLGNRKKRLFTKAKRTNTPQAWDAYNSALKAYTSSLRLSKKKFFFHDLPNILHSNPRKFWSLILPKSSNPVIHLKNANGDPILESDCPRVFNDYFSSVFTNECLDSVPIFPDQPYEPMPPITVTSAGIKNLIDKLKLTSSAGPDNINSKILKNTSIISSEFLKLIFTQSLSECCLPSDWKMARVVPVFKQGSRSSVSNYRPISLTSISCKLLEHILYSHIMSHLASNSFFFKQQHGFQKGLSCETQLCDFVNDLHTNLECHTQTDAVFLDFSKAFDRVPHQRLLSKLSSLHIDPLTFSWIRDFLSSRVQLTSINDQESSLTNVTSGVPQGSVLGPLLFLIYINDLPSNISSKIRLFADDCVVYNKVTCVQDNDQLQSDLSKINKWCDDWLMSLNKSKCKLIRFTRKKSVLSYQYYLDSDLIENVSMYKYLGVRLTPDLSWNNHIEAITADSSRTLGLIRRNLRSAPPLVRKLAYDTYVRPKLEYAATIWNPHQIYLINNLEAVQNRAARFILSTYDHSFSVSALKSQLTMSSLQLRRKVSQLCLLHKIYYHIPVLKKTFSLSTLMKKEDQRSCPQYTAATRMRLFPASPLTHATPNG</sequence>
<dbReference type="PANTHER" id="PTHR33395:SF22">
    <property type="entry name" value="REVERSE TRANSCRIPTASE DOMAIN-CONTAINING PROTEIN"/>
    <property type="match status" value="1"/>
</dbReference>
<protein>
    <submittedName>
        <fullName evidence="2">Putative rna-directed dna polymerase from mobile element jockey-like protein</fullName>
    </submittedName>
</protein>
<proteinExistence type="predicted"/>
<dbReference type="InterPro" id="IPR005135">
    <property type="entry name" value="Endo/exonuclease/phosphatase"/>
</dbReference>
<dbReference type="InterPro" id="IPR043502">
    <property type="entry name" value="DNA/RNA_pol_sf"/>
</dbReference>
<dbReference type="InterPro" id="IPR000477">
    <property type="entry name" value="RT_dom"/>
</dbReference>
<keyword evidence="2" id="KW-0808">Transferase</keyword>
<evidence type="ECO:0000313" key="2">
    <source>
        <dbReference type="EMBL" id="JAR91092.1"/>
    </source>
</evidence>
<dbReference type="CDD" id="cd01650">
    <property type="entry name" value="RT_nLTR_like"/>
    <property type="match status" value="1"/>
</dbReference>
<reference evidence="2" key="1">
    <citation type="journal article" date="2018" name="PLoS Negl. Trop. Dis.">
        <title>Sialome diversity of ticks revealed by RNAseq of single tick salivary glands.</title>
        <authorList>
            <person name="Perner J."/>
            <person name="Kropackova S."/>
            <person name="Kopacek P."/>
            <person name="Ribeiro J.M."/>
        </authorList>
    </citation>
    <scope>NUCLEOTIDE SEQUENCE</scope>
    <source>
        <strain evidence="2">Siblings of single egg batch collected in Ceske Budejovice</strain>
        <tissue evidence="2">Salivary glands</tissue>
    </source>
</reference>
<evidence type="ECO:0000259" key="1">
    <source>
        <dbReference type="PROSITE" id="PS50878"/>
    </source>
</evidence>
<dbReference type="GO" id="GO:0003964">
    <property type="term" value="F:RNA-directed DNA polymerase activity"/>
    <property type="evidence" value="ECO:0007669"/>
    <property type="project" value="UniProtKB-KW"/>
</dbReference>
<dbReference type="SUPFAM" id="SSF56219">
    <property type="entry name" value="DNase I-like"/>
    <property type="match status" value="1"/>
</dbReference>
<dbReference type="GO" id="GO:0061343">
    <property type="term" value="P:cell adhesion involved in heart morphogenesis"/>
    <property type="evidence" value="ECO:0007669"/>
    <property type="project" value="TreeGrafter"/>
</dbReference>
<dbReference type="GO" id="GO:0007508">
    <property type="term" value="P:larval heart development"/>
    <property type="evidence" value="ECO:0007669"/>
    <property type="project" value="TreeGrafter"/>
</dbReference>
<keyword evidence="2" id="KW-0548">Nucleotidyltransferase</keyword>